<dbReference type="EC" id="1.14.13.-" evidence="6"/>
<dbReference type="Pfam" id="PF01613">
    <property type="entry name" value="Flavin_Reduct"/>
    <property type="match status" value="1"/>
</dbReference>
<comment type="similarity">
    <text evidence="4">Belongs to the flavoredoxin family.</text>
</comment>
<evidence type="ECO:0000256" key="1">
    <source>
        <dbReference type="ARBA" id="ARBA00001917"/>
    </source>
</evidence>
<evidence type="ECO:0000313" key="6">
    <source>
        <dbReference type="EMBL" id="SFV53874.1"/>
    </source>
</evidence>
<organism evidence="6">
    <name type="scientific">hydrothermal vent metagenome</name>
    <dbReference type="NCBI Taxonomy" id="652676"/>
    <lineage>
        <taxon>unclassified sequences</taxon>
        <taxon>metagenomes</taxon>
        <taxon>ecological metagenomes</taxon>
    </lineage>
</organism>
<evidence type="ECO:0000313" key="7">
    <source>
        <dbReference type="EMBL" id="SFV75535.1"/>
    </source>
</evidence>
<dbReference type="PANTHER" id="PTHR33798">
    <property type="entry name" value="FLAVOPROTEIN OXYGENASE"/>
    <property type="match status" value="1"/>
</dbReference>
<dbReference type="AlphaFoldDB" id="A0A1W1BJZ7"/>
<protein>
    <submittedName>
        <fullName evidence="6">Nitrilotriacetate monooxygenase component B</fullName>
        <ecNumber evidence="6">1.14.13.-</ecNumber>
    </submittedName>
</protein>
<evidence type="ECO:0000256" key="3">
    <source>
        <dbReference type="ARBA" id="ARBA00022643"/>
    </source>
</evidence>
<keyword evidence="3" id="KW-0288">FMN</keyword>
<reference evidence="6" key="1">
    <citation type="submission" date="2016-10" db="EMBL/GenBank/DDBJ databases">
        <authorList>
            <person name="de Groot N.N."/>
        </authorList>
    </citation>
    <scope>NUCLEOTIDE SEQUENCE</scope>
</reference>
<dbReference type="EMBL" id="FPHP01000043">
    <property type="protein sequence ID" value="SFV75535.1"/>
    <property type="molecule type" value="Genomic_DNA"/>
</dbReference>
<comment type="cofactor">
    <cofactor evidence="1">
        <name>FMN</name>
        <dbReference type="ChEBI" id="CHEBI:58210"/>
    </cofactor>
</comment>
<dbReference type="PANTHER" id="PTHR33798:SF5">
    <property type="entry name" value="FLAVIN REDUCTASE LIKE DOMAIN-CONTAINING PROTEIN"/>
    <property type="match status" value="1"/>
</dbReference>
<proteinExistence type="inferred from homology"/>
<dbReference type="InterPro" id="IPR012349">
    <property type="entry name" value="Split_barrel_FMN-bd"/>
</dbReference>
<feature type="domain" description="Flavin reductase like" evidence="5">
    <location>
        <begin position="19"/>
        <end position="161"/>
    </location>
</feature>
<dbReference type="GO" id="GO:0004497">
    <property type="term" value="F:monooxygenase activity"/>
    <property type="evidence" value="ECO:0007669"/>
    <property type="project" value="UniProtKB-KW"/>
</dbReference>
<evidence type="ECO:0000259" key="5">
    <source>
        <dbReference type="SMART" id="SM00903"/>
    </source>
</evidence>
<dbReference type="GO" id="GO:0010181">
    <property type="term" value="F:FMN binding"/>
    <property type="evidence" value="ECO:0007669"/>
    <property type="project" value="InterPro"/>
</dbReference>
<keyword evidence="2" id="KW-0285">Flavoprotein</keyword>
<evidence type="ECO:0000256" key="4">
    <source>
        <dbReference type="ARBA" id="ARBA00038054"/>
    </source>
</evidence>
<keyword evidence="6" id="KW-0503">Monooxygenase</keyword>
<dbReference type="Gene3D" id="2.30.110.10">
    <property type="entry name" value="Electron Transport, Fmn-binding Protein, Chain A"/>
    <property type="match status" value="1"/>
</dbReference>
<accession>A0A1W1BJZ7</accession>
<name>A0A1W1BJZ7_9ZZZZ</name>
<dbReference type="InterPro" id="IPR002563">
    <property type="entry name" value="Flavin_Rdtase-like_dom"/>
</dbReference>
<sequence length="198" mass="22146">MIVHYEDKEFTQRYQLMAQTIIPRPIAWIVTQNEEGLVNIAPFSYFMGLSSEPATMIVSIGHKSDGTPKDTLKNLRQTKKCTICMVDENHLEAMHFSSKELASNESEATAFDIQTVEVVEGFPPMVSGVYSAFCCELYQEIELKGSKTIPLIVEIKAQFIDDAIISNKEKITLDFSPVARVGKSYALLGKHITPPVIK</sequence>
<evidence type="ECO:0000256" key="2">
    <source>
        <dbReference type="ARBA" id="ARBA00022630"/>
    </source>
</evidence>
<keyword evidence="6" id="KW-0560">Oxidoreductase</keyword>
<dbReference type="EMBL" id="FPHB01000022">
    <property type="protein sequence ID" value="SFV53874.1"/>
    <property type="molecule type" value="Genomic_DNA"/>
</dbReference>
<gene>
    <name evidence="7" type="ORF">MNB_SM-3-619</name>
    <name evidence="6" type="ORF">MNB_SM-7-981</name>
</gene>
<dbReference type="SUPFAM" id="SSF50475">
    <property type="entry name" value="FMN-binding split barrel"/>
    <property type="match status" value="1"/>
</dbReference>
<dbReference type="SMART" id="SM00903">
    <property type="entry name" value="Flavin_Reduct"/>
    <property type="match status" value="1"/>
</dbReference>